<keyword evidence="6" id="KW-1185">Reference proteome</keyword>
<feature type="compositionally biased region" description="Acidic residues" evidence="4">
    <location>
        <begin position="352"/>
        <end position="374"/>
    </location>
</feature>
<organism evidence="5 6">
    <name type="scientific">Monoraphidium neglectum</name>
    <dbReference type="NCBI Taxonomy" id="145388"/>
    <lineage>
        <taxon>Eukaryota</taxon>
        <taxon>Viridiplantae</taxon>
        <taxon>Chlorophyta</taxon>
        <taxon>core chlorophytes</taxon>
        <taxon>Chlorophyceae</taxon>
        <taxon>CS clade</taxon>
        <taxon>Sphaeropleales</taxon>
        <taxon>Selenastraceae</taxon>
        <taxon>Monoraphidium</taxon>
    </lineage>
</organism>
<evidence type="ECO:0000256" key="3">
    <source>
        <dbReference type="ARBA" id="ARBA00022737"/>
    </source>
</evidence>
<feature type="region of interest" description="Disordered" evidence="4">
    <location>
        <begin position="21"/>
        <end position="76"/>
    </location>
</feature>
<dbReference type="PANTHER" id="PTHR44019">
    <property type="entry name" value="WD REPEAT-CONTAINING PROTEIN 55"/>
    <property type="match status" value="1"/>
</dbReference>
<keyword evidence="3" id="KW-0677">Repeat</keyword>
<dbReference type="InterPro" id="IPR050505">
    <property type="entry name" value="WDR55/POC1"/>
</dbReference>
<dbReference type="Proteomes" id="UP000054498">
    <property type="component" value="Unassembled WGS sequence"/>
</dbReference>
<comment type="similarity">
    <text evidence="1">Belongs to the WD repeat WDR55 family.</text>
</comment>
<dbReference type="PANTHER" id="PTHR44019:SF20">
    <property type="entry name" value="WD REPEAT-CONTAINING PROTEIN 55"/>
    <property type="match status" value="1"/>
</dbReference>
<dbReference type="Gene3D" id="2.130.10.10">
    <property type="entry name" value="YVTN repeat-like/Quinoprotein amine dehydrogenase"/>
    <property type="match status" value="2"/>
</dbReference>
<dbReference type="KEGG" id="mng:MNEG_7235"/>
<name>A0A0D2JNK0_9CHLO</name>
<dbReference type="InterPro" id="IPR036322">
    <property type="entry name" value="WD40_repeat_dom_sf"/>
</dbReference>
<protein>
    <submittedName>
        <fullName evidence="5">Uncharacterized protein</fullName>
    </submittedName>
</protein>
<dbReference type="SUPFAM" id="SSF50978">
    <property type="entry name" value="WD40 repeat-like"/>
    <property type="match status" value="1"/>
</dbReference>
<sequence>MAPLVASGLVNGDVFVHRYGSGEGDDGAGGSGGGGGSDEDSDGDGAGGALAAAQRAQRGASSSGRPGGSITASRALHRRGKGGASCRAVRFAGDGSGLVCGYESGSIQVLDLETGKLSARFAKAHDAGITRLLSLDGRRGGGAAAGDGEAAAAQLLAAGDEDGGLKIWDLRRPAGAGAVMTYGKHTDFITGLTQRHDNGFLVASSGDGTLSVHDLRGRKAVARSEADADDEMLSVVVLKHGKKVVAGCQSGVLSIFSWGYWNDCSDRFPGHPESVDALVAFDEETIITGSSDGALRVLNVQPNKLLGVVGEYKEGTPVERLALGWDHRVAASASHEAAVRLWDLSCLHDDSGGEEEEEEEADEEGEGNGEEEGGEGERAAAAAEAGGGGGGAEEGEGGSGDGSDSSGSGGGSDGDSGSDSDSDEGDKRKRKRRERTRMTKGNNRPKTGGNFFADLL</sequence>
<dbReference type="InterPro" id="IPR001680">
    <property type="entry name" value="WD40_rpt"/>
</dbReference>
<reference evidence="5 6" key="1">
    <citation type="journal article" date="2013" name="BMC Genomics">
        <title>Reconstruction of the lipid metabolism for the microalga Monoraphidium neglectum from its genome sequence reveals characteristics suitable for biofuel production.</title>
        <authorList>
            <person name="Bogen C."/>
            <person name="Al-Dilaimi A."/>
            <person name="Albersmeier A."/>
            <person name="Wichmann J."/>
            <person name="Grundmann M."/>
            <person name="Rupp O."/>
            <person name="Lauersen K.J."/>
            <person name="Blifernez-Klassen O."/>
            <person name="Kalinowski J."/>
            <person name="Goesmann A."/>
            <person name="Mussgnug J.H."/>
            <person name="Kruse O."/>
        </authorList>
    </citation>
    <scope>NUCLEOTIDE SEQUENCE [LARGE SCALE GENOMIC DNA]</scope>
    <source>
        <strain evidence="5 6">SAG 48.87</strain>
    </source>
</reference>
<feature type="compositionally biased region" description="Gly residues" evidence="4">
    <location>
        <begin position="27"/>
        <end position="36"/>
    </location>
</feature>
<evidence type="ECO:0000256" key="2">
    <source>
        <dbReference type="ARBA" id="ARBA00022574"/>
    </source>
</evidence>
<evidence type="ECO:0000256" key="4">
    <source>
        <dbReference type="SAM" id="MobiDB-lite"/>
    </source>
</evidence>
<evidence type="ECO:0000256" key="1">
    <source>
        <dbReference type="ARBA" id="ARBA00007625"/>
    </source>
</evidence>
<dbReference type="Pfam" id="PF24796">
    <property type="entry name" value="WDR55"/>
    <property type="match status" value="1"/>
</dbReference>
<keyword evidence="2" id="KW-0853">WD repeat</keyword>
<feature type="compositionally biased region" description="Low complexity" evidence="4">
    <location>
        <begin position="49"/>
        <end position="64"/>
    </location>
</feature>
<accession>A0A0D2JNK0</accession>
<dbReference type="InterPro" id="IPR015943">
    <property type="entry name" value="WD40/YVTN_repeat-like_dom_sf"/>
</dbReference>
<dbReference type="AlphaFoldDB" id="A0A0D2JNK0"/>
<dbReference type="SMART" id="SM00320">
    <property type="entry name" value="WD40"/>
    <property type="match status" value="6"/>
</dbReference>
<dbReference type="RefSeq" id="XP_013899742.1">
    <property type="nucleotide sequence ID" value="XM_014044288.1"/>
</dbReference>
<feature type="region of interest" description="Disordered" evidence="4">
    <location>
        <begin position="348"/>
        <end position="456"/>
    </location>
</feature>
<dbReference type="STRING" id="145388.A0A0D2JNK0"/>
<dbReference type="GeneID" id="25740111"/>
<dbReference type="OrthoDB" id="2288928at2759"/>
<evidence type="ECO:0000313" key="5">
    <source>
        <dbReference type="EMBL" id="KIZ00723.1"/>
    </source>
</evidence>
<proteinExistence type="inferred from homology"/>
<gene>
    <name evidence="5" type="ORF">MNEG_7235</name>
</gene>
<dbReference type="EMBL" id="KK101480">
    <property type="protein sequence ID" value="KIZ00723.1"/>
    <property type="molecule type" value="Genomic_DNA"/>
</dbReference>
<feature type="compositionally biased region" description="Gly residues" evidence="4">
    <location>
        <begin position="385"/>
        <end position="414"/>
    </location>
</feature>
<evidence type="ECO:0000313" key="6">
    <source>
        <dbReference type="Proteomes" id="UP000054498"/>
    </source>
</evidence>